<reference evidence="4 5" key="1">
    <citation type="journal article" date="2016" name="Proc. Natl. Acad. Sci. U.S.A.">
        <title>Comparative genomics of biotechnologically important yeasts.</title>
        <authorList>
            <person name="Riley R."/>
            <person name="Haridas S."/>
            <person name="Wolfe K.H."/>
            <person name="Lopes M.R."/>
            <person name="Hittinger C.T."/>
            <person name="Goeker M."/>
            <person name="Salamov A.A."/>
            <person name="Wisecaver J.H."/>
            <person name="Long T.M."/>
            <person name="Calvey C.H."/>
            <person name="Aerts A.L."/>
            <person name="Barry K.W."/>
            <person name="Choi C."/>
            <person name="Clum A."/>
            <person name="Coughlan A.Y."/>
            <person name="Deshpande S."/>
            <person name="Douglass A.P."/>
            <person name="Hanson S.J."/>
            <person name="Klenk H.-P."/>
            <person name="LaButti K.M."/>
            <person name="Lapidus A."/>
            <person name="Lindquist E.A."/>
            <person name="Lipzen A.M."/>
            <person name="Meier-Kolthoff J.P."/>
            <person name="Ohm R.A."/>
            <person name="Otillar R.P."/>
            <person name="Pangilinan J.L."/>
            <person name="Peng Y."/>
            <person name="Rokas A."/>
            <person name="Rosa C.A."/>
            <person name="Scheuner C."/>
            <person name="Sibirny A.A."/>
            <person name="Slot J.C."/>
            <person name="Stielow J.B."/>
            <person name="Sun H."/>
            <person name="Kurtzman C.P."/>
            <person name="Blackwell M."/>
            <person name="Grigoriev I.V."/>
            <person name="Jeffries T.W."/>
        </authorList>
    </citation>
    <scope>NUCLEOTIDE SEQUENCE [LARGE SCALE GENOMIC DNA]</scope>
    <source>
        <strain evidence="5">ATCC 58044 / CBS 1984 / NCYC 433 / NRRL Y-366-8</strain>
    </source>
</reference>
<keyword evidence="2" id="KW-0560">Oxidoreductase</keyword>
<dbReference type="PANTHER" id="PTHR42901">
    <property type="entry name" value="ALCOHOL DEHYDROGENASE"/>
    <property type="match status" value="1"/>
</dbReference>
<sequence length="262" mass="28791">MFQSLNSKVVLITGASSGIGEATARLFAEVTKGQITLVLLARRKEKLKEVCDAIQQDYPTAKALFFSVDLSKIDDIVSFTSNNHELIDKVDILVNNAGFAHGLNNIGDIPHTDVANMINTNLTGLITMTQIVVKSFKKRNSGDVVNIGSISGRDPYIGGSIYCLTKTAISSFSDVLRKEYKDTDIRVIEILPGLVKTEFASVRHDGDDSKADKVYEIYEPLSAKDIAEGIIWSTSRPPNVQIADMMILPTHQASMRDPDMLR</sequence>
<proteinExistence type="inferred from homology"/>
<evidence type="ECO:0000313" key="4">
    <source>
        <dbReference type="EMBL" id="ODQ59477.1"/>
    </source>
</evidence>
<dbReference type="FunFam" id="3.40.50.720:FF:000047">
    <property type="entry name" value="NADP-dependent L-serine/L-allo-threonine dehydrogenase"/>
    <property type="match status" value="1"/>
</dbReference>
<dbReference type="InterPro" id="IPR036291">
    <property type="entry name" value="NAD(P)-bd_dom_sf"/>
</dbReference>
<evidence type="ECO:0000256" key="3">
    <source>
        <dbReference type="RuleBase" id="RU000363"/>
    </source>
</evidence>
<name>A0A1E3P3M0_WICAA</name>
<evidence type="ECO:0000256" key="1">
    <source>
        <dbReference type="ARBA" id="ARBA00006484"/>
    </source>
</evidence>
<comment type="similarity">
    <text evidence="1 3">Belongs to the short-chain dehydrogenases/reductases (SDR) family.</text>
</comment>
<dbReference type="AlphaFoldDB" id="A0A1E3P3M0"/>
<dbReference type="RefSeq" id="XP_019038684.1">
    <property type="nucleotide sequence ID" value="XM_019182062.1"/>
</dbReference>
<gene>
    <name evidence="4" type="ORF">WICANDRAFT_33351</name>
</gene>
<dbReference type="Proteomes" id="UP000094112">
    <property type="component" value="Unassembled WGS sequence"/>
</dbReference>
<dbReference type="Pfam" id="PF00106">
    <property type="entry name" value="adh_short"/>
    <property type="match status" value="1"/>
</dbReference>
<protein>
    <submittedName>
        <fullName evidence="4">Uncharacterized protein</fullName>
    </submittedName>
</protein>
<dbReference type="Gene3D" id="3.40.50.720">
    <property type="entry name" value="NAD(P)-binding Rossmann-like Domain"/>
    <property type="match status" value="1"/>
</dbReference>
<dbReference type="GeneID" id="30199308"/>
<dbReference type="STRING" id="683960.A0A1E3P3M0"/>
<dbReference type="EMBL" id="KV454211">
    <property type="protein sequence ID" value="ODQ59477.1"/>
    <property type="molecule type" value="Genomic_DNA"/>
</dbReference>
<accession>A0A1E3P3M0</accession>
<dbReference type="PANTHER" id="PTHR42901:SF1">
    <property type="entry name" value="ALCOHOL DEHYDROGENASE"/>
    <property type="match status" value="1"/>
</dbReference>
<dbReference type="InterPro" id="IPR002347">
    <property type="entry name" value="SDR_fam"/>
</dbReference>
<organism evidence="4 5">
    <name type="scientific">Wickerhamomyces anomalus (strain ATCC 58044 / CBS 1984 / NCYC 433 / NRRL Y-366-8)</name>
    <name type="common">Yeast</name>
    <name type="synonym">Hansenula anomala</name>
    <dbReference type="NCBI Taxonomy" id="683960"/>
    <lineage>
        <taxon>Eukaryota</taxon>
        <taxon>Fungi</taxon>
        <taxon>Dikarya</taxon>
        <taxon>Ascomycota</taxon>
        <taxon>Saccharomycotina</taxon>
        <taxon>Saccharomycetes</taxon>
        <taxon>Phaffomycetales</taxon>
        <taxon>Wickerhamomycetaceae</taxon>
        <taxon>Wickerhamomyces</taxon>
    </lineage>
</organism>
<evidence type="ECO:0000313" key="5">
    <source>
        <dbReference type="Proteomes" id="UP000094112"/>
    </source>
</evidence>
<keyword evidence="5" id="KW-1185">Reference proteome</keyword>
<dbReference type="SUPFAM" id="SSF51735">
    <property type="entry name" value="NAD(P)-binding Rossmann-fold domains"/>
    <property type="match status" value="1"/>
</dbReference>
<dbReference type="PRINTS" id="PR00080">
    <property type="entry name" value="SDRFAMILY"/>
</dbReference>
<evidence type="ECO:0000256" key="2">
    <source>
        <dbReference type="ARBA" id="ARBA00023002"/>
    </source>
</evidence>
<dbReference type="GO" id="GO:0016616">
    <property type="term" value="F:oxidoreductase activity, acting on the CH-OH group of donors, NAD or NADP as acceptor"/>
    <property type="evidence" value="ECO:0007669"/>
    <property type="project" value="UniProtKB-ARBA"/>
</dbReference>
<dbReference type="PRINTS" id="PR00081">
    <property type="entry name" value="GDHRDH"/>
</dbReference>
<dbReference type="OrthoDB" id="1933717at2759"/>